<dbReference type="InterPro" id="IPR008991">
    <property type="entry name" value="Translation_prot_SH3-like_sf"/>
</dbReference>
<keyword evidence="2" id="KW-0805">Transcription regulation</keyword>
<dbReference type="PANTHER" id="PTHR30265">
    <property type="entry name" value="RHO-INTERACTING TRANSCRIPTION TERMINATION FACTOR NUSG"/>
    <property type="match status" value="1"/>
</dbReference>
<dbReference type="GO" id="GO:0006354">
    <property type="term" value="P:DNA-templated transcription elongation"/>
    <property type="evidence" value="ECO:0007669"/>
    <property type="project" value="InterPro"/>
</dbReference>
<organism evidence="5 6">
    <name type="scientific">Brevibacillus laterosporus</name>
    <name type="common">Bacillus laterosporus</name>
    <dbReference type="NCBI Taxonomy" id="1465"/>
    <lineage>
        <taxon>Bacteria</taxon>
        <taxon>Bacillati</taxon>
        <taxon>Bacillota</taxon>
        <taxon>Bacilli</taxon>
        <taxon>Bacillales</taxon>
        <taxon>Paenibacillaceae</taxon>
        <taxon>Brevibacillus</taxon>
    </lineage>
</organism>
<evidence type="ECO:0000256" key="1">
    <source>
        <dbReference type="ARBA" id="ARBA00022814"/>
    </source>
</evidence>
<evidence type="ECO:0000313" key="5">
    <source>
        <dbReference type="EMBL" id="PPB08848.1"/>
    </source>
</evidence>
<dbReference type="EMBL" id="PRKQ01000005">
    <property type="protein sequence ID" value="PPB08848.1"/>
    <property type="molecule type" value="Genomic_DNA"/>
</dbReference>
<accession>A0AAP8QFM9</accession>
<evidence type="ECO:0000256" key="3">
    <source>
        <dbReference type="ARBA" id="ARBA00023163"/>
    </source>
</evidence>
<dbReference type="RefSeq" id="WP_104031148.1">
    <property type="nucleotide sequence ID" value="NZ_PRKQ01000005.1"/>
</dbReference>
<keyword evidence="3" id="KW-0804">Transcription</keyword>
<dbReference type="Pfam" id="PF02357">
    <property type="entry name" value="NusG"/>
    <property type="match status" value="1"/>
</dbReference>
<dbReference type="SUPFAM" id="SSF50104">
    <property type="entry name" value="Translation proteins SH3-like domain"/>
    <property type="match status" value="1"/>
</dbReference>
<protein>
    <submittedName>
        <fullName evidence="5">Transcription antiterminator</fullName>
    </submittedName>
</protein>
<evidence type="ECO:0000259" key="4">
    <source>
        <dbReference type="Pfam" id="PF02357"/>
    </source>
</evidence>
<dbReference type="AlphaFoldDB" id="A0AAP8QFM9"/>
<dbReference type="InterPro" id="IPR043425">
    <property type="entry name" value="NusG-like"/>
</dbReference>
<dbReference type="Gene3D" id="2.30.30.30">
    <property type="match status" value="1"/>
</dbReference>
<dbReference type="CDD" id="cd08000">
    <property type="entry name" value="NGN"/>
    <property type="match status" value="1"/>
</dbReference>
<keyword evidence="1" id="KW-0889">Transcription antitermination</keyword>
<dbReference type="PANTHER" id="PTHR30265:SF4">
    <property type="entry name" value="KOW MOTIF FAMILY PROTEIN, EXPRESSED"/>
    <property type="match status" value="1"/>
</dbReference>
<dbReference type="InterPro" id="IPR006645">
    <property type="entry name" value="NGN-like_dom"/>
</dbReference>
<gene>
    <name evidence="5" type="ORF">C4A77_06065</name>
</gene>
<comment type="caution">
    <text evidence="5">The sequence shown here is derived from an EMBL/GenBank/DDBJ whole genome shotgun (WGS) entry which is preliminary data.</text>
</comment>
<proteinExistence type="predicted"/>
<dbReference type="NCBIfam" id="NF033641">
    <property type="entry name" value="antiterm_LoaP"/>
    <property type="match status" value="1"/>
</dbReference>
<name>A0AAP8QFM9_BRELA</name>
<feature type="domain" description="NusG-like N-terminal" evidence="4">
    <location>
        <begin position="2"/>
        <end position="85"/>
    </location>
</feature>
<dbReference type="GO" id="GO:0031564">
    <property type="term" value="P:transcription antitermination"/>
    <property type="evidence" value="ECO:0007669"/>
    <property type="project" value="UniProtKB-KW"/>
</dbReference>
<reference evidence="5 6" key="1">
    <citation type="submission" date="2018-02" db="EMBL/GenBank/DDBJ databases">
        <title>Comparative analysis of genomes of three Brevibacillus laterosporus strains producers of potent antimicrobials isolated from silage.</title>
        <authorList>
            <person name="Kojic M."/>
            <person name="Miljkovic M."/>
            <person name="Studholme D."/>
            <person name="Filipic B."/>
        </authorList>
    </citation>
    <scope>NUCLEOTIDE SEQUENCE [LARGE SCALE GENOMIC DNA]</scope>
    <source>
        <strain evidence="5 6">BGSP11</strain>
    </source>
</reference>
<evidence type="ECO:0000313" key="6">
    <source>
        <dbReference type="Proteomes" id="UP000239759"/>
    </source>
</evidence>
<evidence type="ECO:0000256" key="2">
    <source>
        <dbReference type="ARBA" id="ARBA00023015"/>
    </source>
</evidence>
<dbReference type="InterPro" id="IPR036735">
    <property type="entry name" value="NGN_dom_sf"/>
</dbReference>
<dbReference type="InterPro" id="IPR014722">
    <property type="entry name" value="Rib_uL2_dom2"/>
</dbReference>
<sequence>MGWYVLFVQAGQEDLVRTMIYKFFVGGSIHAIVPKRKIIERRQGKNYEICKTMFPGYVFVNTKMNVKTYYKLKKIPRYYRLLNKYQNTNERDKKLCGFDMGNVKEDDFELFSKIEDAEMDQILQLIGKDEVIDFSFFYVENGRVTVHDGPLKGNEGIIKKIDRRKKRARIVLQIMGNEQKIDIGIDMLTPSDNSNC</sequence>
<dbReference type="SUPFAM" id="SSF82679">
    <property type="entry name" value="N-utilization substance G protein NusG, N-terminal domain"/>
    <property type="match status" value="1"/>
</dbReference>
<dbReference type="Gene3D" id="3.30.70.940">
    <property type="entry name" value="NusG, N-terminal domain"/>
    <property type="match status" value="1"/>
</dbReference>
<dbReference type="Proteomes" id="UP000239759">
    <property type="component" value="Unassembled WGS sequence"/>
</dbReference>
<dbReference type="InterPro" id="IPR047663">
    <property type="entry name" value="Transcription_antiterm_LoaP"/>
</dbReference>